<reference evidence="9" key="1">
    <citation type="submission" date="2023-03" db="UniProtKB">
        <authorList>
            <consortium name="WormBaseParasite"/>
        </authorList>
    </citation>
    <scope>IDENTIFICATION</scope>
</reference>
<evidence type="ECO:0000256" key="4">
    <source>
        <dbReference type="ARBA" id="ARBA00022989"/>
    </source>
</evidence>
<evidence type="ECO:0000313" key="8">
    <source>
        <dbReference type="Proteomes" id="UP000036681"/>
    </source>
</evidence>
<dbReference type="InterPro" id="IPR051843">
    <property type="entry name" value="CPA1_transporter"/>
</dbReference>
<feature type="transmembrane region" description="Helical" evidence="6">
    <location>
        <begin position="464"/>
        <end position="486"/>
    </location>
</feature>
<dbReference type="Gene3D" id="1.20.1530.20">
    <property type="match status" value="1"/>
</dbReference>
<dbReference type="AlphaFoldDB" id="A0A9J2P7P3"/>
<dbReference type="PANTHER" id="PTHR31102:SF1">
    <property type="entry name" value="CATION_H+ EXCHANGER DOMAIN-CONTAINING PROTEIN"/>
    <property type="match status" value="1"/>
</dbReference>
<dbReference type="GO" id="GO:1902600">
    <property type="term" value="P:proton transmembrane transport"/>
    <property type="evidence" value="ECO:0007669"/>
    <property type="project" value="InterPro"/>
</dbReference>
<comment type="similarity">
    <text evidence="2">Belongs to the monovalent cation:proton antiporter 1 (CPA1) transporter (TC 2.A.36) family.</text>
</comment>
<keyword evidence="4 6" id="KW-1133">Transmembrane helix</keyword>
<evidence type="ECO:0000256" key="2">
    <source>
        <dbReference type="ARBA" id="ARBA00007367"/>
    </source>
</evidence>
<dbReference type="GO" id="GO:0015297">
    <property type="term" value="F:antiporter activity"/>
    <property type="evidence" value="ECO:0007669"/>
    <property type="project" value="InterPro"/>
</dbReference>
<feature type="domain" description="Cation/H+ exchanger transmembrane" evidence="7">
    <location>
        <begin position="107"/>
        <end position="477"/>
    </location>
</feature>
<dbReference type="InterPro" id="IPR006153">
    <property type="entry name" value="Cation/H_exchanger_TM"/>
</dbReference>
<evidence type="ECO:0000256" key="6">
    <source>
        <dbReference type="SAM" id="Phobius"/>
    </source>
</evidence>
<feature type="transmembrane region" description="Helical" evidence="6">
    <location>
        <begin position="41"/>
        <end position="60"/>
    </location>
</feature>
<protein>
    <submittedName>
        <fullName evidence="9">Cation/H+ exchanger domain-containing protein</fullName>
    </submittedName>
</protein>
<keyword evidence="3 6" id="KW-0812">Transmembrane</keyword>
<feature type="transmembrane region" description="Helical" evidence="6">
    <location>
        <begin position="338"/>
        <end position="355"/>
    </location>
</feature>
<organism evidence="8 9">
    <name type="scientific">Ascaris lumbricoides</name>
    <name type="common">Giant roundworm</name>
    <dbReference type="NCBI Taxonomy" id="6252"/>
    <lineage>
        <taxon>Eukaryota</taxon>
        <taxon>Metazoa</taxon>
        <taxon>Ecdysozoa</taxon>
        <taxon>Nematoda</taxon>
        <taxon>Chromadorea</taxon>
        <taxon>Rhabditida</taxon>
        <taxon>Spirurina</taxon>
        <taxon>Ascaridomorpha</taxon>
        <taxon>Ascaridoidea</taxon>
        <taxon>Ascarididae</taxon>
        <taxon>Ascaris</taxon>
    </lineage>
</organism>
<dbReference type="InterPro" id="IPR038770">
    <property type="entry name" value="Na+/solute_symporter_sf"/>
</dbReference>
<evidence type="ECO:0000256" key="5">
    <source>
        <dbReference type="ARBA" id="ARBA00023136"/>
    </source>
</evidence>
<feature type="transmembrane region" description="Helical" evidence="6">
    <location>
        <begin position="180"/>
        <end position="203"/>
    </location>
</feature>
<evidence type="ECO:0000256" key="3">
    <source>
        <dbReference type="ARBA" id="ARBA00022692"/>
    </source>
</evidence>
<feature type="transmembrane region" description="Helical" evidence="6">
    <location>
        <begin position="242"/>
        <end position="269"/>
    </location>
</feature>
<feature type="transmembrane region" description="Helical" evidence="6">
    <location>
        <begin position="281"/>
        <end position="301"/>
    </location>
</feature>
<accession>A0A9J2P7P3</accession>
<keyword evidence="5 6" id="KW-0472">Membrane</keyword>
<keyword evidence="8" id="KW-1185">Reference proteome</keyword>
<dbReference type="Pfam" id="PF00999">
    <property type="entry name" value="Na_H_Exchanger"/>
    <property type="match status" value="1"/>
</dbReference>
<name>A0A9J2P7P3_ASCLU</name>
<feature type="transmembrane region" description="Helical" evidence="6">
    <location>
        <begin position="506"/>
        <end position="532"/>
    </location>
</feature>
<dbReference type="PANTHER" id="PTHR31102">
    <property type="match status" value="1"/>
</dbReference>
<proteinExistence type="inferred from homology"/>
<comment type="subcellular location">
    <subcellularLocation>
        <location evidence="1">Membrane</location>
        <topology evidence="1">Multi-pass membrane protein</topology>
    </subcellularLocation>
</comment>
<dbReference type="WBParaSite" id="ALUE_0000588701-mRNA-1">
    <property type="protein sequence ID" value="ALUE_0000588701-mRNA-1"/>
    <property type="gene ID" value="ALUE_0000588701"/>
</dbReference>
<feature type="transmembrane region" description="Helical" evidence="6">
    <location>
        <begin position="93"/>
        <end position="117"/>
    </location>
</feature>
<feature type="transmembrane region" description="Helical" evidence="6">
    <location>
        <begin position="123"/>
        <end position="144"/>
    </location>
</feature>
<sequence length="552" mass="61432">MERSRRFSAQLERRISVVAERTGTGAKNVLLRLVSHREVNLVLASIIIFSSLYITFVSVLNRPFMHPLVYEEDNATETYTEQEQSFMSTRDQYVNSTMSIFILWLSSIIIGSIFQFIRLPNLIGVLLTGIAYKNIPLFDGLLFIDERWNRFFRKAALTVILIRAGIGLDPEKLRRTKGAVFRLGIISTLCEAGAIILASYFLFGISGRMSILFGIILAATSPAVTIPTMLDLIKNGYGSSSLVPTALLASCAIDNMTCIAGYSVSVALIFTTVKITYEMAITFTTIVLSVVGGIIGGRILWVFPHEGSHHVHFTRGVLLLSVCLALNYGTLAIECPSAGVIATVLLSMVASVKWRNDTPGKFKEAEALAQMWNFFSMQIMFSLIGYEFDFRKIHARTVFKALAILGVGTVARIIAVFFLSFGSGLRLVEQFFMSLAFLSKATLQAALAPQVVERSEGTPMHKDAVLFMATCVIGIIIMAPIGSFSIVDFCAQIFLDYRRNMKTLEIFLHIYFILSKASIRFAFAFFFAAFICSHLSEHINIKHVNYKVKMKN</sequence>
<dbReference type="GO" id="GO:0016020">
    <property type="term" value="C:membrane"/>
    <property type="evidence" value="ECO:0007669"/>
    <property type="project" value="UniProtKB-SubCell"/>
</dbReference>
<evidence type="ECO:0000256" key="1">
    <source>
        <dbReference type="ARBA" id="ARBA00004141"/>
    </source>
</evidence>
<feature type="transmembrane region" description="Helical" evidence="6">
    <location>
        <begin position="210"/>
        <end position="230"/>
    </location>
</feature>
<dbReference type="Proteomes" id="UP000036681">
    <property type="component" value="Unplaced"/>
</dbReference>
<evidence type="ECO:0000259" key="7">
    <source>
        <dbReference type="Pfam" id="PF00999"/>
    </source>
</evidence>
<feature type="transmembrane region" description="Helical" evidence="6">
    <location>
        <begin position="398"/>
        <end position="419"/>
    </location>
</feature>
<evidence type="ECO:0000313" key="9">
    <source>
        <dbReference type="WBParaSite" id="ALUE_0000588701-mRNA-1"/>
    </source>
</evidence>